<dbReference type="GO" id="GO:0006355">
    <property type="term" value="P:regulation of DNA-templated transcription"/>
    <property type="evidence" value="ECO:0007669"/>
    <property type="project" value="InterPro"/>
</dbReference>
<dbReference type="GO" id="GO:0008270">
    <property type="term" value="F:zinc ion binding"/>
    <property type="evidence" value="ECO:0007669"/>
    <property type="project" value="InterPro"/>
</dbReference>
<evidence type="ECO:0000256" key="2">
    <source>
        <dbReference type="ARBA" id="ARBA00022833"/>
    </source>
</evidence>
<dbReference type="InterPro" id="IPR013088">
    <property type="entry name" value="Znf_NHR/GATA"/>
</dbReference>
<dbReference type="SUPFAM" id="SSF57716">
    <property type="entry name" value="Glucocorticoid receptor-like (DNA-binding domain)"/>
    <property type="match status" value="1"/>
</dbReference>
<organism evidence="4 5">
    <name type="scientific">Sorangium cellulosum</name>
    <name type="common">Polyangium cellulosum</name>
    <dbReference type="NCBI Taxonomy" id="56"/>
    <lineage>
        <taxon>Bacteria</taxon>
        <taxon>Pseudomonadati</taxon>
        <taxon>Myxococcota</taxon>
        <taxon>Polyangia</taxon>
        <taxon>Polyangiales</taxon>
        <taxon>Polyangiaceae</taxon>
        <taxon>Sorangium</taxon>
    </lineage>
</organism>
<sequence length="90" mass="9493">MPAMDAATVRRMGASAGASCPICRKSAGPRPENPAFPFCSPQCKLVDLGRWLDGSYRVPGPPVSSTNDDEALESRGRADGLGGNIQEEDE</sequence>
<reference evidence="4 5" key="1">
    <citation type="submission" date="2015-09" db="EMBL/GenBank/DDBJ databases">
        <title>Sorangium comparison.</title>
        <authorList>
            <person name="Zaburannyi N."/>
            <person name="Bunk B."/>
            <person name="Overmann J."/>
            <person name="Mueller R."/>
        </authorList>
    </citation>
    <scope>NUCLEOTIDE SEQUENCE [LARGE SCALE GENOMIC DNA]</scope>
    <source>
        <strain evidence="4 5">So ce836</strain>
    </source>
</reference>
<name>A0A4P2QJA9_SORCE</name>
<dbReference type="HAMAP" id="MF_00649">
    <property type="entry name" value="DNA_gyrase_inhibitor_YacG"/>
    <property type="match status" value="1"/>
</dbReference>
<feature type="region of interest" description="Disordered" evidence="3">
    <location>
        <begin position="55"/>
        <end position="90"/>
    </location>
</feature>
<evidence type="ECO:0000313" key="5">
    <source>
        <dbReference type="Proteomes" id="UP000295497"/>
    </source>
</evidence>
<dbReference type="Gene3D" id="3.30.50.10">
    <property type="entry name" value="Erythroid Transcription Factor GATA-1, subunit A"/>
    <property type="match status" value="1"/>
</dbReference>
<dbReference type="Pfam" id="PF03884">
    <property type="entry name" value="YacG"/>
    <property type="match status" value="1"/>
</dbReference>
<dbReference type="InterPro" id="IPR005584">
    <property type="entry name" value="DNA_gyrase_inhibitor_YacG"/>
</dbReference>
<dbReference type="AlphaFoldDB" id="A0A4P2QJA9"/>
<evidence type="ECO:0000256" key="3">
    <source>
        <dbReference type="SAM" id="MobiDB-lite"/>
    </source>
</evidence>
<proteinExistence type="inferred from homology"/>
<dbReference type="PANTHER" id="PTHR36150">
    <property type="entry name" value="DNA GYRASE INHIBITOR YACG"/>
    <property type="match status" value="1"/>
</dbReference>
<dbReference type="EMBL" id="CP012672">
    <property type="protein sequence ID" value="AUX30087.1"/>
    <property type="molecule type" value="Genomic_DNA"/>
</dbReference>
<accession>A0A4P2QJA9</accession>
<protein>
    <submittedName>
        <fullName evidence="4">Uncharacterized protein</fullName>
    </submittedName>
</protein>
<evidence type="ECO:0000256" key="1">
    <source>
        <dbReference type="ARBA" id="ARBA00022723"/>
    </source>
</evidence>
<gene>
    <name evidence="4" type="ORF">SOCE836_021840</name>
</gene>
<dbReference type="Proteomes" id="UP000295497">
    <property type="component" value="Chromosome"/>
</dbReference>
<evidence type="ECO:0000313" key="4">
    <source>
        <dbReference type="EMBL" id="AUX30087.1"/>
    </source>
</evidence>
<keyword evidence="2" id="KW-0862">Zinc</keyword>
<keyword evidence="1" id="KW-0479">Metal-binding</keyword>
<dbReference type="PANTHER" id="PTHR36150:SF1">
    <property type="entry name" value="DNA GYRASE INHIBITOR YACG"/>
    <property type="match status" value="1"/>
</dbReference>